<proteinExistence type="predicted"/>
<dbReference type="EMBL" id="FNYV01000007">
    <property type="protein sequence ID" value="SEJ74551.1"/>
    <property type="molecule type" value="Genomic_DNA"/>
</dbReference>
<evidence type="ECO:0000256" key="1">
    <source>
        <dbReference type="SAM" id="SignalP"/>
    </source>
</evidence>
<dbReference type="Pfam" id="PF10901">
    <property type="entry name" value="DUF2690"/>
    <property type="match status" value="1"/>
</dbReference>
<protein>
    <recommendedName>
        <fullName evidence="4">DUF2690 domain-containing protein</fullName>
    </recommendedName>
</protein>
<evidence type="ECO:0008006" key="4">
    <source>
        <dbReference type="Google" id="ProtNLM"/>
    </source>
</evidence>
<keyword evidence="1" id="KW-0732">Signal</keyword>
<sequence length="178" mass="18982">MLGRRSARLAAVLALCFAAALAAPQAASAAPATTPSEVATIKAEDLDPANAMMIPEAELLSTGCGAGCDGKNPATYKIYHSGCSTCYHYCSDDAKTVASNTDGISLELRYSPRCRTAWARVGSDFYYPTVRSYYLDGRVRTAYSGFAGAYYTPMVNDANLLARAEAVAGPTTWWTSKY</sequence>
<dbReference type="InterPro" id="IPR021224">
    <property type="entry name" value="DUF2690"/>
</dbReference>
<feature type="chain" id="PRO_5038501032" description="DUF2690 domain-containing protein" evidence="1">
    <location>
        <begin position="23"/>
        <end position="178"/>
    </location>
</feature>
<organism evidence="2 3">
    <name type="scientific">Micromonospora phaseoli</name>
    <dbReference type="NCBI Taxonomy" id="1144548"/>
    <lineage>
        <taxon>Bacteria</taxon>
        <taxon>Bacillati</taxon>
        <taxon>Actinomycetota</taxon>
        <taxon>Actinomycetes</taxon>
        <taxon>Micromonosporales</taxon>
        <taxon>Micromonosporaceae</taxon>
        <taxon>Micromonospora</taxon>
    </lineage>
</organism>
<gene>
    <name evidence="2" type="ORF">SAMN05443287_107132</name>
</gene>
<dbReference type="AlphaFoldDB" id="A0A1H7B9W9"/>
<reference evidence="3" key="1">
    <citation type="submission" date="2016-10" db="EMBL/GenBank/DDBJ databases">
        <authorList>
            <person name="Varghese N."/>
            <person name="Submissions S."/>
        </authorList>
    </citation>
    <scope>NUCLEOTIDE SEQUENCE [LARGE SCALE GENOMIC DNA]</scope>
    <source>
        <strain evidence="3">CGMCC 4.7038</strain>
    </source>
</reference>
<feature type="signal peptide" evidence="1">
    <location>
        <begin position="1"/>
        <end position="22"/>
    </location>
</feature>
<evidence type="ECO:0000313" key="3">
    <source>
        <dbReference type="Proteomes" id="UP000198707"/>
    </source>
</evidence>
<dbReference type="Proteomes" id="UP000198707">
    <property type="component" value="Unassembled WGS sequence"/>
</dbReference>
<name>A0A1H7B9W9_9ACTN</name>
<keyword evidence="3" id="KW-1185">Reference proteome</keyword>
<evidence type="ECO:0000313" key="2">
    <source>
        <dbReference type="EMBL" id="SEJ74551.1"/>
    </source>
</evidence>
<accession>A0A1H7B9W9</accession>